<proteinExistence type="predicted"/>
<evidence type="ECO:0000313" key="1">
    <source>
        <dbReference type="EMBL" id="ERN02678.1"/>
    </source>
</evidence>
<dbReference type="HOGENOM" id="CLU_2240243_0_0_1"/>
<dbReference type="Proteomes" id="UP000017836">
    <property type="component" value="Unassembled WGS sequence"/>
</dbReference>
<gene>
    <name evidence="1" type="ORF">AMTR_s00085p00093690</name>
</gene>
<dbReference type="EMBL" id="KI394487">
    <property type="protein sequence ID" value="ERN02678.1"/>
    <property type="molecule type" value="Genomic_DNA"/>
</dbReference>
<accession>W1P441</accession>
<organism evidence="1 2">
    <name type="scientific">Amborella trichopoda</name>
    <dbReference type="NCBI Taxonomy" id="13333"/>
    <lineage>
        <taxon>Eukaryota</taxon>
        <taxon>Viridiplantae</taxon>
        <taxon>Streptophyta</taxon>
        <taxon>Embryophyta</taxon>
        <taxon>Tracheophyta</taxon>
        <taxon>Spermatophyta</taxon>
        <taxon>Magnoliopsida</taxon>
        <taxon>Amborellales</taxon>
        <taxon>Amborellaceae</taxon>
        <taxon>Amborella</taxon>
    </lineage>
</organism>
<name>W1P441_AMBTC</name>
<protein>
    <submittedName>
        <fullName evidence="1">Uncharacterized protein</fullName>
    </submittedName>
</protein>
<dbReference type="Gramene" id="ERN02678">
    <property type="protein sequence ID" value="ERN02678"/>
    <property type="gene ID" value="AMTR_s00085p00093690"/>
</dbReference>
<keyword evidence="2" id="KW-1185">Reference proteome</keyword>
<evidence type="ECO:0000313" key="2">
    <source>
        <dbReference type="Proteomes" id="UP000017836"/>
    </source>
</evidence>
<dbReference type="AlphaFoldDB" id="W1P441"/>
<reference evidence="2" key="1">
    <citation type="journal article" date="2013" name="Science">
        <title>The Amborella genome and the evolution of flowering plants.</title>
        <authorList>
            <consortium name="Amborella Genome Project"/>
        </authorList>
    </citation>
    <scope>NUCLEOTIDE SEQUENCE [LARGE SCALE GENOMIC DNA]</scope>
</reference>
<sequence length="105" mass="11137">MYNASVALFKAGNAGMVEDQILSSVVSWLKIQMDVSDTFFGRLRNQTPTAIGVLFRDCLAHHRLSFMGPIGTANSMVGTSASRATKAYTSSIAVGVSPLSLKGIP</sequence>